<evidence type="ECO:0000313" key="2">
    <source>
        <dbReference type="Proteomes" id="UP001141552"/>
    </source>
</evidence>
<comment type="caution">
    <text evidence="1">The sequence shown here is derived from an EMBL/GenBank/DDBJ whole genome shotgun (WGS) entry which is preliminary data.</text>
</comment>
<reference evidence="1" key="2">
    <citation type="journal article" date="2023" name="Plants (Basel)">
        <title>Annotation of the Turnera subulata (Passifloraceae) Draft Genome Reveals the S-Locus Evolved after the Divergence of Turneroideae from Passifloroideae in a Stepwise Manner.</title>
        <authorList>
            <person name="Henning P.M."/>
            <person name="Roalson E.H."/>
            <person name="Mir W."/>
            <person name="McCubbin A.G."/>
            <person name="Shore J.S."/>
        </authorList>
    </citation>
    <scope>NUCLEOTIDE SEQUENCE</scope>
    <source>
        <strain evidence="1">F60SS</strain>
    </source>
</reference>
<dbReference type="EMBL" id="JAKUCV010001638">
    <property type="protein sequence ID" value="KAJ4845564.1"/>
    <property type="molecule type" value="Genomic_DNA"/>
</dbReference>
<dbReference type="Proteomes" id="UP001141552">
    <property type="component" value="Unassembled WGS sequence"/>
</dbReference>
<accession>A0A9Q0JL19</accession>
<organism evidence="1 2">
    <name type="scientific">Turnera subulata</name>
    <dbReference type="NCBI Taxonomy" id="218843"/>
    <lineage>
        <taxon>Eukaryota</taxon>
        <taxon>Viridiplantae</taxon>
        <taxon>Streptophyta</taxon>
        <taxon>Embryophyta</taxon>
        <taxon>Tracheophyta</taxon>
        <taxon>Spermatophyta</taxon>
        <taxon>Magnoliopsida</taxon>
        <taxon>eudicotyledons</taxon>
        <taxon>Gunneridae</taxon>
        <taxon>Pentapetalae</taxon>
        <taxon>rosids</taxon>
        <taxon>fabids</taxon>
        <taxon>Malpighiales</taxon>
        <taxon>Passifloraceae</taxon>
        <taxon>Turnera</taxon>
    </lineage>
</organism>
<sequence>MLMIIYADTFISQIYRRPYTQKAFMIPIITCPGQVTVPSNVSKRQKSIENHLEQLKREKVGTNKQRIQLTSTLFKRRI</sequence>
<gene>
    <name evidence="1" type="ORF">Tsubulata_048254</name>
</gene>
<proteinExistence type="predicted"/>
<name>A0A9Q0JL19_9ROSI</name>
<evidence type="ECO:0000313" key="1">
    <source>
        <dbReference type="EMBL" id="KAJ4845564.1"/>
    </source>
</evidence>
<reference evidence="1" key="1">
    <citation type="submission" date="2022-02" db="EMBL/GenBank/DDBJ databases">
        <authorList>
            <person name="Henning P.M."/>
            <person name="McCubbin A.G."/>
            <person name="Shore J.S."/>
        </authorList>
    </citation>
    <scope>NUCLEOTIDE SEQUENCE</scope>
    <source>
        <strain evidence="1">F60SS</strain>
        <tissue evidence="1">Leaves</tissue>
    </source>
</reference>
<dbReference type="AlphaFoldDB" id="A0A9Q0JL19"/>
<keyword evidence="2" id="KW-1185">Reference proteome</keyword>
<protein>
    <submittedName>
        <fullName evidence="1">Uncharacterized protein</fullName>
    </submittedName>
</protein>